<dbReference type="SMART" id="SM01133">
    <property type="entry name" value="DeoC"/>
    <property type="match status" value="1"/>
</dbReference>
<evidence type="ECO:0000256" key="3">
    <source>
        <dbReference type="NCBIfam" id="TIGR00126"/>
    </source>
</evidence>
<name>A0A1T5KSZ5_9MICO</name>
<dbReference type="NCBIfam" id="TIGR00126">
    <property type="entry name" value="deoC"/>
    <property type="match status" value="1"/>
</dbReference>
<dbReference type="GO" id="GO:0009264">
    <property type="term" value="P:deoxyribonucleotide catabolic process"/>
    <property type="evidence" value="ECO:0007669"/>
    <property type="project" value="UniProtKB-UniRule"/>
</dbReference>
<dbReference type="CDD" id="cd00959">
    <property type="entry name" value="DeoC"/>
    <property type="match status" value="1"/>
</dbReference>
<dbReference type="InterPro" id="IPR013785">
    <property type="entry name" value="Aldolase_TIM"/>
</dbReference>
<dbReference type="PIRSF" id="PIRSF001357">
    <property type="entry name" value="DeoC"/>
    <property type="match status" value="1"/>
</dbReference>
<dbReference type="PANTHER" id="PTHR10889">
    <property type="entry name" value="DEOXYRIBOSE-PHOSPHATE ALDOLASE"/>
    <property type="match status" value="1"/>
</dbReference>
<dbReference type="OrthoDB" id="9778711at2"/>
<evidence type="ECO:0000313" key="4">
    <source>
        <dbReference type="EMBL" id="SKC66811.1"/>
    </source>
</evidence>
<proteinExistence type="predicted"/>
<evidence type="ECO:0000256" key="1">
    <source>
        <dbReference type="ARBA" id="ARBA00022490"/>
    </source>
</evidence>
<dbReference type="STRING" id="526729.SAMN04324258_2371"/>
<dbReference type="GO" id="GO:0004139">
    <property type="term" value="F:deoxyribose-phosphate aldolase activity"/>
    <property type="evidence" value="ECO:0007669"/>
    <property type="project" value="UniProtKB-UniRule"/>
</dbReference>
<dbReference type="EMBL" id="FUZQ01000004">
    <property type="protein sequence ID" value="SKC66811.1"/>
    <property type="molecule type" value="Genomic_DNA"/>
</dbReference>
<dbReference type="EC" id="4.1.2.4" evidence="3"/>
<keyword evidence="1" id="KW-0963">Cytoplasm</keyword>
<protein>
    <recommendedName>
        <fullName evidence="3">Deoxyribose-phosphate aldolase</fullName>
        <ecNumber evidence="3">4.1.2.4</ecNumber>
    </recommendedName>
</protein>
<dbReference type="SUPFAM" id="SSF51569">
    <property type="entry name" value="Aldolase"/>
    <property type="match status" value="1"/>
</dbReference>
<reference evidence="4 5" key="1">
    <citation type="submission" date="2017-02" db="EMBL/GenBank/DDBJ databases">
        <authorList>
            <person name="Peterson S.W."/>
        </authorList>
    </citation>
    <scope>NUCLEOTIDE SEQUENCE [LARGE SCALE GENOMIC DNA]</scope>
    <source>
        <strain evidence="4 5">DSM 21481</strain>
    </source>
</reference>
<keyword evidence="2" id="KW-0704">Schiff base</keyword>
<accession>A0A1T5KSZ5</accession>
<dbReference type="GO" id="GO:0005737">
    <property type="term" value="C:cytoplasm"/>
    <property type="evidence" value="ECO:0007669"/>
    <property type="project" value="InterPro"/>
</dbReference>
<organism evidence="4 5">
    <name type="scientific">Krasilnikoviella flava</name>
    <dbReference type="NCBI Taxonomy" id="526729"/>
    <lineage>
        <taxon>Bacteria</taxon>
        <taxon>Bacillati</taxon>
        <taxon>Actinomycetota</taxon>
        <taxon>Actinomycetes</taxon>
        <taxon>Micrococcales</taxon>
        <taxon>Promicromonosporaceae</taxon>
        <taxon>Krasilnikoviella</taxon>
    </lineage>
</organism>
<dbReference type="InterPro" id="IPR002915">
    <property type="entry name" value="DeoC/FbaB/LacD_aldolase"/>
</dbReference>
<keyword evidence="5" id="KW-1185">Reference proteome</keyword>
<dbReference type="Gene3D" id="3.20.20.70">
    <property type="entry name" value="Aldolase class I"/>
    <property type="match status" value="1"/>
</dbReference>
<dbReference type="PANTHER" id="PTHR10889:SF1">
    <property type="entry name" value="DEOXYRIBOSE-PHOSPHATE ALDOLASE"/>
    <property type="match status" value="1"/>
</dbReference>
<gene>
    <name evidence="4" type="ORF">SAMN04324258_2371</name>
</gene>
<dbReference type="Proteomes" id="UP000189777">
    <property type="component" value="Unassembled WGS sequence"/>
</dbReference>
<evidence type="ECO:0000256" key="2">
    <source>
        <dbReference type="ARBA" id="ARBA00023270"/>
    </source>
</evidence>
<evidence type="ECO:0000313" key="5">
    <source>
        <dbReference type="Proteomes" id="UP000189777"/>
    </source>
</evidence>
<dbReference type="InterPro" id="IPR011343">
    <property type="entry name" value="DeoC"/>
</dbReference>
<dbReference type="GO" id="GO:0016052">
    <property type="term" value="P:carbohydrate catabolic process"/>
    <property type="evidence" value="ECO:0007669"/>
    <property type="project" value="TreeGrafter"/>
</dbReference>
<dbReference type="AlphaFoldDB" id="A0A1T5KSZ5"/>
<sequence>MTLDFTDPRQVARAIQYTNVNPDLTRDGVVKHVETCAAYGFDAAMIAPYWVPLAKDALAGTGVKVASTLNFPMANDTPEMRLAALRALVAAGVDEFDFPPHPGLLLGGDEDLYARDVEDVVRLAHAEGVVVKVMLEFGFLPTDDLKVRATRIAYEAGVDWVKQSSGWGKGGLAATEHDVRLLAANIEPPCRVKVSGKVNSLAKMQSLFEAGAELVGTSSGPAIVDGLVGDPDAY</sequence>